<keyword evidence="8 15" id="KW-0663">Pyridoxal phosphate</keyword>
<dbReference type="Pfam" id="PF00266">
    <property type="entry name" value="Aminotran_5"/>
    <property type="match status" value="1"/>
</dbReference>
<dbReference type="InterPro" id="IPR015422">
    <property type="entry name" value="PyrdxlP-dep_Trfase_small"/>
</dbReference>
<dbReference type="InterPro" id="IPR006323">
    <property type="entry name" value="Phosphonoacetald_hydro"/>
</dbReference>
<dbReference type="EC" id="3.11.1.1" evidence="14"/>
<dbReference type="SFLD" id="SFLDS00003">
    <property type="entry name" value="Haloacid_Dehalogenase"/>
    <property type="match status" value="1"/>
</dbReference>
<dbReference type="NCBIfam" id="TIGR01422">
    <property type="entry name" value="phosphonatase"/>
    <property type="match status" value="1"/>
</dbReference>
<comment type="cofactor">
    <cofactor evidence="14">
        <name>Mg(2+)</name>
        <dbReference type="ChEBI" id="CHEBI:18420"/>
    </cofactor>
    <text evidence="14">Binds 1 Mg(2+) ion per subunit.</text>
</comment>
<dbReference type="GO" id="GO:0019700">
    <property type="term" value="P:organic phosphonate catabolic process"/>
    <property type="evidence" value="ECO:0007669"/>
    <property type="project" value="UniProtKB-UniRule"/>
</dbReference>
<dbReference type="GO" id="GO:0050194">
    <property type="term" value="F:phosphonoacetaldehyde hydrolase activity"/>
    <property type="evidence" value="ECO:0007669"/>
    <property type="project" value="UniProtKB-UniRule"/>
</dbReference>
<keyword evidence="9 14" id="KW-0704">Schiff base</keyword>
<proteinExistence type="inferred from homology"/>
<name>A0A0H3N5A7_CLODC</name>
<dbReference type="HAMAP" id="MF_01375">
    <property type="entry name" value="PhnX"/>
    <property type="match status" value="1"/>
</dbReference>
<dbReference type="Gene3D" id="1.10.150.240">
    <property type="entry name" value="Putative phosphatase, domain 2"/>
    <property type="match status" value="1"/>
</dbReference>
<evidence type="ECO:0000256" key="7">
    <source>
        <dbReference type="ARBA" id="ARBA00022842"/>
    </source>
</evidence>
<dbReference type="Gene3D" id="3.40.640.10">
    <property type="entry name" value="Type I PLP-dependent aspartate aminotransferase-like (Major domain)"/>
    <property type="match status" value="1"/>
</dbReference>
<comment type="similarity">
    <text evidence="15">Belongs to the class-V pyridoxal-phosphate-dependent aminotransferase family. PhnW subfamily.</text>
</comment>
<dbReference type="NCBIfam" id="TIGR02326">
    <property type="entry name" value="transamin_PhnW"/>
    <property type="match status" value="1"/>
</dbReference>
<evidence type="ECO:0000256" key="2">
    <source>
        <dbReference type="ARBA" id="ARBA00011738"/>
    </source>
</evidence>
<dbReference type="EMBL" id="FN538970">
    <property type="protein sequence ID" value="CBA65179.1"/>
    <property type="molecule type" value="Genomic_DNA"/>
</dbReference>
<evidence type="ECO:0000256" key="9">
    <source>
        <dbReference type="ARBA" id="ARBA00023270"/>
    </source>
</evidence>
<reference evidence="17 18" key="1">
    <citation type="journal article" date="2009" name="Genome Biol.">
        <title>Comparative genome and phenotypic analysis of Clostridium difficile 027 strains provides insight into the evolution of a hypervirulent bacterium.</title>
        <authorList>
            <person name="Stabler R.A."/>
            <person name="He M."/>
            <person name="Dawson L."/>
            <person name="Martin M."/>
            <person name="Valiente E."/>
            <person name="Corton C."/>
            <person name="Lawley T.D."/>
            <person name="Sebaihia M."/>
            <person name="Quail M.A."/>
            <person name="Rose G."/>
            <person name="Gerding D.N."/>
            <person name="Gibert M."/>
            <person name="Popoff M.R."/>
            <person name="Parkhill J."/>
            <person name="Dougan G."/>
            <person name="Wren B.W."/>
        </authorList>
    </citation>
    <scope>NUCLEOTIDE SEQUENCE [LARGE SCALE GENOMIC DNA]</scope>
    <source>
        <strain evidence="17 18">CD196</strain>
    </source>
</reference>
<dbReference type="InterPro" id="IPR023198">
    <property type="entry name" value="PGP-like_dom2"/>
</dbReference>
<evidence type="ECO:0000256" key="8">
    <source>
        <dbReference type="ARBA" id="ARBA00022898"/>
    </source>
</evidence>
<dbReference type="Pfam" id="PF00702">
    <property type="entry name" value="Hydrolase"/>
    <property type="match status" value="1"/>
</dbReference>
<evidence type="ECO:0000256" key="6">
    <source>
        <dbReference type="ARBA" id="ARBA00022801"/>
    </source>
</evidence>
<evidence type="ECO:0000256" key="10">
    <source>
        <dbReference type="ARBA" id="ARBA00023317"/>
    </source>
</evidence>
<dbReference type="Proteomes" id="UP000002068">
    <property type="component" value="Chromosome"/>
</dbReference>
<dbReference type="KEGG" id="cdc:CD196_2693"/>
<evidence type="ECO:0000313" key="18">
    <source>
        <dbReference type="Proteomes" id="UP000002068"/>
    </source>
</evidence>
<dbReference type="NCBIfam" id="TIGR03301">
    <property type="entry name" value="PhnW-AepZ"/>
    <property type="match status" value="1"/>
</dbReference>
<dbReference type="PANTHER" id="PTHR42778">
    <property type="entry name" value="2-AMINOETHYLPHOSPHONATE--PYRUVATE TRANSAMINASE"/>
    <property type="match status" value="1"/>
</dbReference>
<dbReference type="NCBIfam" id="TIGR01549">
    <property type="entry name" value="HAD-SF-IA-v1"/>
    <property type="match status" value="1"/>
</dbReference>
<gene>
    <name evidence="15" type="primary">phnW</name>
    <name evidence="14" type="synonym">phnX</name>
    <name evidence="17" type="ordered locus">CD196_2693</name>
</gene>
<evidence type="ECO:0000256" key="12">
    <source>
        <dbReference type="ARBA" id="ARBA00052005"/>
    </source>
</evidence>
<evidence type="ECO:0000256" key="13">
    <source>
        <dbReference type="ARBA" id="ARBA00056573"/>
    </source>
</evidence>
<comment type="catalytic activity">
    <reaction evidence="11 15">
        <text>(2-aminoethyl)phosphonate + pyruvate = phosphonoacetaldehyde + L-alanine</text>
        <dbReference type="Rhea" id="RHEA:17021"/>
        <dbReference type="ChEBI" id="CHEBI:15361"/>
        <dbReference type="ChEBI" id="CHEBI:57418"/>
        <dbReference type="ChEBI" id="CHEBI:57972"/>
        <dbReference type="ChEBI" id="CHEBI:58383"/>
        <dbReference type="EC" id="2.6.1.37"/>
    </reaction>
</comment>
<keyword evidence="7 14" id="KW-0460">Magnesium</keyword>
<evidence type="ECO:0000256" key="11">
    <source>
        <dbReference type="ARBA" id="ARBA00049460"/>
    </source>
</evidence>
<dbReference type="Gene3D" id="3.40.50.1000">
    <property type="entry name" value="HAD superfamily/HAD-like"/>
    <property type="match status" value="1"/>
</dbReference>
<evidence type="ECO:0000256" key="14">
    <source>
        <dbReference type="HAMAP-Rule" id="MF_01375"/>
    </source>
</evidence>
<dbReference type="SUPFAM" id="SSF56784">
    <property type="entry name" value="HAD-like"/>
    <property type="match status" value="1"/>
</dbReference>
<keyword evidence="3 15" id="KW-0032">Aminotransferase</keyword>
<evidence type="ECO:0000256" key="3">
    <source>
        <dbReference type="ARBA" id="ARBA00022576"/>
    </source>
</evidence>
<evidence type="ECO:0000259" key="16">
    <source>
        <dbReference type="Pfam" id="PF00266"/>
    </source>
</evidence>
<dbReference type="SFLD" id="SFLDG01135">
    <property type="entry name" value="C1.5.6:_HAD__Beta-PGM__Phospha"/>
    <property type="match status" value="1"/>
</dbReference>
<dbReference type="FunFam" id="1.10.150.240:FF:000006">
    <property type="entry name" value="Phosphonoacetaldehyde hydrolase"/>
    <property type="match status" value="1"/>
</dbReference>
<dbReference type="NCBIfam" id="NF010006">
    <property type="entry name" value="PRK13479.1"/>
    <property type="match status" value="1"/>
</dbReference>
<feature type="binding site" evidence="14">
    <location>
        <position position="194"/>
    </location>
    <ligand>
        <name>Mg(2+)</name>
        <dbReference type="ChEBI" id="CHEBI:18420"/>
    </ligand>
</feature>
<dbReference type="InterPro" id="IPR012703">
    <property type="entry name" value="NH2EtPonate_pyrv_transaminase"/>
</dbReference>
<evidence type="ECO:0000256" key="4">
    <source>
        <dbReference type="ARBA" id="ARBA00022679"/>
    </source>
</evidence>
<protein>
    <recommendedName>
        <fullName evidence="14 15">Multifunctional fusion protein</fullName>
    </recommendedName>
    <domain>
        <recommendedName>
            <fullName evidence="15">2-aminoethylphosphonate--pyruvate transaminase</fullName>
            <ecNumber evidence="15">2.6.1.37</ecNumber>
        </recommendedName>
        <alternativeName>
            <fullName evidence="15">2-aminoethylphosphonate aminotransferase</fullName>
        </alternativeName>
        <alternativeName>
            <fullName evidence="15">AEP transaminase</fullName>
            <shortName evidence="15">AEPT</shortName>
        </alternativeName>
    </domain>
    <domain>
        <recommendedName>
            <fullName evidence="14">Phosphonoacetaldehyde hydrolase</fullName>
            <shortName evidence="14">Phosphonatase</shortName>
            <ecNumber evidence="14">3.11.1.1</ecNumber>
        </recommendedName>
        <alternativeName>
            <fullName evidence="14">Phosphonoacetaldehyde phosphonohydrolase</fullName>
        </alternativeName>
    </domain>
</protein>
<feature type="binding site" evidence="14">
    <location>
        <position position="20"/>
    </location>
    <ligand>
        <name>Mg(2+)</name>
        <dbReference type="ChEBI" id="CHEBI:18420"/>
    </ligand>
</feature>
<organism evidence="17 18">
    <name type="scientific">Clostridioides difficile (strain CD196)</name>
    <name type="common">Peptoclostridium difficile</name>
    <dbReference type="NCBI Taxonomy" id="645462"/>
    <lineage>
        <taxon>Bacteria</taxon>
        <taxon>Bacillati</taxon>
        <taxon>Bacillota</taxon>
        <taxon>Clostridia</taxon>
        <taxon>Peptostreptococcales</taxon>
        <taxon>Peptostreptococcaceae</taxon>
        <taxon>Clostridioides</taxon>
    </lineage>
</organism>
<evidence type="ECO:0000256" key="1">
    <source>
        <dbReference type="ARBA" id="ARBA00001933"/>
    </source>
</evidence>
<dbReference type="SUPFAM" id="SSF53383">
    <property type="entry name" value="PLP-dependent transferases"/>
    <property type="match status" value="1"/>
</dbReference>
<keyword evidence="6 14" id="KW-0378">Hydrolase</keyword>
<feature type="modified residue" description="N6-(pyridoxal phosphate)lysine" evidence="15">
    <location>
        <position position="470"/>
    </location>
</feature>
<keyword evidence="10 15" id="KW-0670">Pyruvate</keyword>
<dbReference type="GO" id="GO:0047304">
    <property type="term" value="F:2-aminoethylphosphonate-pyruvate transaminase activity"/>
    <property type="evidence" value="ECO:0007669"/>
    <property type="project" value="UniProtKB-UniRule"/>
</dbReference>
<evidence type="ECO:0000313" key="17">
    <source>
        <dbReference type="EMBL" id="CBA65179.1"/>
    </source>
</evidence>
<feature type="binding site" evidence="14">
    <location>
        <position position="22"/>
    </location>
    <ligand>
        <name>Mg(2+)</name>
        <dbReference type="ChEBI" id="CHEBI:18420"/>
    </ligand>
</feature>
<dbReference type="GO" id="GO:0000287">
    <property type="term" value="F:magnesium ion binding"/>
    <property type="evidence" value="ECO:0007669"/>
    <property type="project" value="UniProtKB-UniRule"/>
</dbReference>
<comment type="function">
    <text evidence="13 15">Involved in phosphonate degradation.</text>
</comment>
<keyword evidence="5 14" id="KW-0479">Metal-binding</keyword>
<comment type="catalytic activity">
    <reaction evidence="12 14">
        <text>phosphonoacetaldehyde + H2O = acetaldehyde + phosphate + H(+)</text>
        <dbReference type="Rhea" id="RHEA:18905"/>
        <dbReference type="ChEBI" id="CHEBI:15343"/>
        <dbReference type="ChEBI" id="CHEBI:15377"/>
        <dbReference type="ChEBI" id="CHEBI:15378"/>
        <dbReference type="ChEBI" id="CHEBI:43474"/>
        <dbReference type="ChEBI" id="CHEBI:58383"/>
        <dbReference type="EC" id="3.11.1.1"/>
    </reaction>
</comment>
<dbReference type="PANTHER" id="PTHR42778:SF1">
    <property type="entry name" value="2-AMINOETHYLPHOSPHONATE--PYRUVATE TRANSAMINASE"/>
    <property type="match status" value="1"/>
</dbReference>
<dbReference type="InterPro" id="IPR006439">
    <property type="entry name" value="HAD-SF_hydro_IA"/>
</dbReference>
<dbReference type="EC" id="2.6.1.37" evidence="15"/>
<feature type="active site" description="Schiff-base intermediate with substrate" evidence="14">
    <location>
        <position position="61"/>
    </location>
</feature>
<feature type="domain" description="Aminotransferase class V" evidence="16">
    <location>
        <begin position="329"/>
        <end position="583"/>
    </location>
</feature>
<feature type="active site" description="Nucleophile" evidence="14">
    <location>
        <position position="20"/>
    </location>
</feature>
<dbReference type="InterPro" id="IPR015424">
    <property type="entry name" value="PyrdxlP-dep_Trfase"/>
</dbReference>
<dbReference type="InterPro" id="IPR000192">
    <property type="entry name" value="Aminotrans_V_dom"/>
</dbReference>
<comment type="subunit">
    <text evidence="2 15">Homodimer.</text>
</comment>
<dbReference type="InterPro" id="IPR036412">
    <property type="entry name" value="HAD-like_sf"/>
</dbReference>
<dbReference type="CDD" id="cd02586">
    <property type="entry name" value="HAD_PHN"/>
    <property type="match status" value="1"/>
</dbReference>
<dbReference type="HOGENOM" id="CLU_434635_0_0_9"/>
<dbReference type="AlphaFoldDB" id="A0A0H3N5A7"/>
<sequence length="641" mass="72616">MEAINMKKIYGEKIKAVVFDWAGTTVDYGCFAPLNVFIEIFKRRGIDVTMEEARKPMGKLKIDHIREMCEMDRIKNLWSDKFGKVPTEDDVNELYAEFEPMLFETLEEYTTPIPHVVETIEKLRKNGLKIGSTTGYTREMMNIVEPNAAKKGYSPDFLVTPSEVSQGRPYPWMCYKNAEALGVSPMSSMVKVGDTISDVKEGVNAGMWSVAVIKGSSELGLTQEEVENMDKEELKAKMSIVSKKFKEAGAHFVIETMAELEDILIKIENETIKSDFVPENDYILLTPGPLSTTKSVRASMLKDWCTWDVEYNNLVQDVRRRLVSLATQNTDKYTSVLMQGSGTFSVEAIIGSTISKDGKLLVIANGAYGKRMKDICNYLNIEFVDCTFKDIEAVDLNVVENLLKENKDITHISMVHCETTTGRLNPIQEVGKLAKEYNKIYIVDAMSSFGGIEIDVEDFNIDFLVSSSNKCIQGVPGFGFIIANKEKLSKCKGIAKSLSLDVYAQWETMEKNNGKWRFTSPTHVVRAFYQALLELEEEGSVEKRYARYKENQFTIASRLKSLGFDTLVNDNAQSPVITTFLYPKNAKFEFMEFYTYLKDNGFVIYPGKLTDIDTFRIGSIGEVYPTDMERLADVIEKFINR</sequence>
<keyword evidence="4 15" id="KW-0808">Transferase</keyword>
<dbReference type="Gene3D" id="3.90.1150.10">
    <property type="entry name" value="Aspartate Aminotransferase, domain 1"/>
    <property type="match status" value="1"/>
</dbReference>
<comment type="cofactor">
    <cofactor evidence="1 15">
        <name>pyridoxal 5'-phosphate</name>
        <dbReference type="ChEBI" id="CHEBI:597326"/>
    </cofactor>
</comment>
<dbReference type="InterPro" id="IPR015421">
    <property type="entry name" value="PyrdxlP-dep_Trfase_major"/>
</dbReference>
<dbReference type="SFLD" id="SFLDG01129">
    <property type="entry name" value="C1.5:_HAD__Beta-PGM__Phosphata"/>
    <property type="match status" value="1"/>
</dbReference>
<accession>A0A0H3N5A7</accession>
<evidence type="ECO:0000256" key="15">
    <source>
        <dbReference type="HAMAP-Rule" id="MF_01376"/>
    </source>
</evidence>
<comment type="similarity">
    <text evidence="14">Belongs to the HAD-like hydrolase superfamily. PhnX family.</text>
</comment>
<dbReference type="HAMAP" id="MF_01376">
    <property type="entry name" value="PhnW_aminotrans_5"/>
    <property type="match status" value="1"/>
</dbReference>
<dbReference type="InterPro" id="IPR023214">
    <property type="entry name" value="HAD_sf"/>
</dbReference>
<evidence type="ECO:0000256" key="5">
    <source>
        <dbReference type="ARBA" id="ARBA00022723"/>
    </source>
</evidence>